<comment type="caution">
    <text evidence="1">The sequence shown here is derived from an EMBL/GenBank/DDBJ whole genome shotgun (WGS) entry which is preliminary data.</text>
</comment>
<accession>G4TMF8</accession>
<dbReference type="AlphaFoldDB" id="G4TMF8"/>
<evidence type="ECO:0000313" key="1">
    <source>
        <dbReference type="EMBL" id="CCA72501.1"/>
    </source>
</evidence>
<reference evidence="1 2" key="1">
    <citation type="journal article" date="2011" name="PLoS Pathog.">
        <title>Endophytic Life Strategies Decoded by Genome and Transcriptome Analyses of the Mutualistic Root Symbiont Piriformospora indica.</title>
        <authorList>
            <person name="Zuccaro A."/>
            <person name="Lahrmann U."/>
            <person name="Guldener U."/>
            <person name="Langen G."/>
            <person name="Pfiffi S."/>
            <person name="Biedenkopf D."/>
            <person name="Wong P."/>
            <person name="Samans B."/>
            <person name="Grimm C."/>
            <person name="Basiewicz M."/>
            <person name="Murat C."/>
            <person name="Martin F."/>
            <person name="Kogel K.H."/>
        </authorList>
    </citation>
    <scope>NUCLEOTIDE SEQUENCE [LARGE SCALE GENOMIC DNA]</scope>
    <source>
        <strain evidence="1 2">DSM 11827</strain>
    </source>
</reference>
<dbReference type="Proteomes" id="UP000007148">
    <property type="component" value="Unassembled WGS sequence"/>
</dbReference>
<dbReference type="InParanoid" id="G4TMF8"/>
<gene>
    <name evidence="1" type="ORF">PIIN_06438</name>
</gene>
<sequence length="181" mass="20161">MHMLACPKLETVRISGSIGGLNILASSSASELDYGHITLESTPIIITGRDWSSLRTLTFFGDCTPMLCGLDSLRQLSLWSQSLVATMILYLAMHPSELPLLDTLGLHACPEWDILFIMLEKRLFAQTYGIKPIENLIFARAIPMRIKHSLASLLAGHIFPRPSNYELSIQGNLELFLDTNM</sequence>
<organism evidence="1 2">
    <name type="scientific">Serendipita indica (strain DSM 11827)</name>
    <name type="common">Root endophyte fungus</name>
    <name type="synonym">Piriformospora indica</name>
    <dbReference type="NCBI Taxonomy" id="1109443"/>
    <lineage>
        <taxon>Eukaryota</taxon>
        <taxon>Fungi</taxon>
        <taxon>Dikarya</taxon>
        <taxon>Basidiomycota</taxon>
        <taxon>Agaricomycotina</taxon>
        <taxon>Agaricomycetes</taxon>
        <taxon>Sebacinales</taxon>
        <taxon>Serendipitaceae</taxon>
        <taxon>Serendipita</taxon>
    </lineage>
</organism>
<dbReference type="EMBL" id="CAFZ01000168">
    <property type="protein sequence ID" value="CCA72501.1"/>
    <property type="molecule type" value="Genomic_DNA"/>
</dbReference>
<evidence type="ECO:0000313" key="2">
    <source>
        <dbReference type="Proteomes" id="UP000007148"/>
    </source>
</evidence>
<keyword evidence="2" id="KW-1185">Reference proteome</keyword>
<proteinExistence type="predicted"/>
<dbReference type="HOGENOM" id="CLU_100684_0_0_1"/>
<dbReference type="OrthoDB" id="3169344at2759"/>
<protein>
    <submittedName>
        <fullName evidence="1">Uncharacterized protein</fullName>
    </submittedName>
</protein>
<name>G4TMF8_SERID</name>